<feature type="region of interest" description="Disordered" evidence="1">
    <location>
        <begin position="1"/>
        <end position="24"/>
    </location>
</feature>
<feature type="compositionally biased region" description="Acidic residues" evidence="1">
    <location>
        <begin position="10"/>
        <end position="19"/>
    </location>
</feature>
<gene>
    <name evidence="2" type="ORF">Cni_G00751</name>
</gene>
<keyword evidence="3" id="KW-1185">Reference proteome</keyword>
<evidence type="ECO:0000313" key="3">
    <source>
        <dbReference type="Proteomes" id="UP001327560"/>
    </source>
</evidence>
<dbReference type="PANTHER" id="PTHR33511">
    <property type="entry name" value="OS06G0632400 PROTEIN"/>
    <property type="match status" value="1"/>
</dbReference>
<dbReference type="EMBL" id="CP136890">
    <property type="protein sequence ID" value="WOK92060.1"/>
    <property type="molecule type" value="Genomic_DNA"/>
</dbReference>
<proteinExistence type="predicted"/>
<evidence type="ECO:0000313" key="2">
    <source>
        <dbReference type="EMBL" id="WOK92060.1"/>
    </source>
</evidence>
<organism evidence="2 3">
    <name type="scientific">Canna indica</name>
    <name type="common">Indian-shot</name>
    <dbReference type="NCBI Taxonomy" id="4628"/>
    <lineage>
        <taxon>Eukaryota</taxon>
        <taxon>Viridiplantae</taxon>
        <taxon>Streptophyta</taxon>
        <taxon>Embryophyta</taxon>
        <taxon>Tracheophyta</taxon>
        <taxon>Spermatophyta</taxon>
        <taxon>Magnoliopsida</taxon>
        <taxon>Liliopsida</taxon>
        <taxon>Zingiberales</taxon>
        <taxon>Cannaceae</taxon>
        <taxon>Canna</taxon>
    </lineage>
</organism>
<protein>
    <submittedName>
        <fullName evidence="2">Uncharacterized protein</fullName>
    </submittedName>
</protein>
<name>A0AAQ3JNG4_9LILI</name>
<dbReference type="Proteomes" id="UP001327560">
    <property type="component" value="Chromosome 1"/>
</dbReference>
<evidence type="ECO:0000256" key="1">
    <source>
        <dbReference type="SAM" id="MobiDB-lite"/>
    </source>
</evidence>
<dbReference type="AlphaFoldDB" id="A0AAQ3JNG4"/>
<sequence>MQVASKPEIEKEEEEEEEDMGGKKSSFCGLCCFGMPRNGEDEVDWEQRPYTRKMRPSDEDRGRWVGERDVDEKASAFIARFYASRYTDSERQAMMV</sequence>
<reference evidence="2 3" key="1">
    <citation type="submission" date="2023-10" db="EMBL/GenBank/DDBJ databases">
        <title>Chromosome-scale genome assembly provides insights into flower coloration mechanisms of Canna indica.</title>
        <authorList>
            <person name="Li C."/>
        </authorList>
    </citation>
    <scope>NUCLEOTIDE SEQUENCE [LARGE SCALE GENOMIC DNA]</scope>
    <source>
        <tissue evidence="2">Flower</tissue>
    </source>
</reference>
<accession>A0AAQ3JNG4</accession>